<dbReference type="PANTHER" id="PTHR31623">
    <property type="entry name" value="F21J9.9"/>
    <property type="match status" value="1"/>
</dbReference>
<keyword evidence="2" id="KW-0808">Transferase</keyword>
<evidence type="ECO:0000256" key="3">
    <source>
        <dbReference type="ARBA" id="ARBA00023315"/>
    </source>
</evidence>
<evidence type="ECO:0000256" key="1">
    <source>
        <dbReference type="ARBA" id="ARBA00009861"/>
    </source>
</evidence>
<dbReference type="RefSeq" id="XP_010907772.1">
    <property type="nucleotide sequence ID" value="XM_010909470.3"/>
</dbReference>
<dbReference type="Proteomes" id="UP000504607">
    <property type="component" value="Unplaced"/>
</dbReference>
<dbReference type="GeneID" id="105034344"/>
<keyword evidence="4" id="KW-1185">Reference proteome</keyword>
<gene>
    <name evidence="5" type="primary">LOC105034344</name>
</gene>
<dbReference type="InParanoid" id="A0A6I9QDW7"/>
<dbReference type="SUPFAM" id="SSF52777">
    <property type="entry name" value="CoA-dependent acyltransferases"/>
    <property type="match status" value="1"/>
</dbReference>
<evidence type="ECO:0000313" key="4">
    <source>
        <dbReference type="Proteomes" id="UP000504607"/>
    </source>
</evidence>
<keyword evidence="3" id="KW-0012">Acyltransferase</keyword>
<dbReference type="PANTHER" id="PTHR31623:SF17">
    <property type="entry name" value="F21J9.9"/>
    <property type="match status" value="1"/>
</dbReference>
<sequence length="426" mass="47502">MLAVQIISKETIKPSSPTPQNLHSLPLSLLDQIAPQIYSHILLFYSKNPPQTLIQLKSSLSKTLTHFYPLGGRIKASKDDNTLYVECNDDGVEFIHAQTNAELDSVLLQPPIDQFNELLPIKASNFRYGDPLLAVQLTWFKPHGFVLGFSISHLIADGASMAMFLNRWADVARGLELHPAPRFDSMAAFPPRPQFTTNQAPKQESGQPAAIIKRFVMSPRAIARLRGGGGYDNGRVHAPTRIEALSALVLRCLVRARGEAARGKRAVAAHSVNLRRRLSPPLSDESFGNLWISVAAVGKLVGDGCDDGSGQGVLEEALRNGVREVDEEYVRRKAEERWLGRDGMDGVVEGDSEVWIFSSWCRMPWYKTDFGWGEPEWVGCGISDMKDVCILIDTKDGDGMEVWLWLRAEEMERVERDPEFLDFISS</sequence>
<dbReference type="Pfam" id="PF02458">
    <property type="entry name" value="Transferase"/>
    <property type="match status" value="1"/>
</dbReference>
<comment type="similarity">
    <text evidence="1">Belongs to the plant acyltransferase family.</text>
</comment>
<dbReference type="KEGG" id="egu:105034344"/>
<dbReference type="OrthoDB" id="671439at2759"/>
<reference evidence="5" key="1">
    <citation type="submission" date="2025-08" db="UniProtKB">
        <authorList>
            <consortium name="RefSeq"/>
        </authorList>
    </citation>
    <scope>IDENTIFICATION</scope>
</reference>
<name>A0A6I9QDW7_ELAGV</name>
<accession>A0A6I9QDW7</accession>
<evidence type="ECO:0000256" key="2">
    <source>
        <dbReference type="ARBA" id="ARBA00022679"/>
    </source>
</evidence>
<protein>
    <submittedName>
        <fullName evidence="5">Salutaridinol 7-O-acetyltransferase</fullName>
    </submittedName>
</protein>
<dbReference type="AlphaFoldDB" id="A0A6I9QDW7"/>
<dbReference type="InterPro" id="IPR023213">
    <property type="entry name" value="CAT-like_dom_sf"/>
</dbReference>
<dbReference type="Gene3D" id="3.30.559.10">
    <property type="entry name" value="Chloramphenicol acetyltransferase-like domain"/>
    <property type="match status" value="2"/>
</dbReference>
<organism evidence="4 5">
    <name type="scientific">Elaeis guineensis var. tenera</name>
    <name type="common">Oil palm</name>
    <dbReference type="NCBI Taxonomy" id="51953"/>
    <lineage>
        <taxon>Eukaryota</taxon>
        <taxon>Viridiplantae</taxon>
        <taxon>Streptophyta</taxon>
        <taxon>Embryophyta</taxon>
        <taxon>Tracheophyta</taxon>
        <taxon>Spermatophyta</taxon>
        <taxon>Magnoliopsida</taxon>
        <taxon>Liliopsida</taxon>
        <taxon>Arecaceae</taxon>
        <taxon>Arecoideae</taxon>
        <taxon>Cocoseae</taxon>
        <taxon>Elaeidinae</taxon>
        <taxon>Elaeis</taxon>
    </lineage>
</organism>
<evidence type="ECO:0000313" key="5">
    <source>
        <dbReference type="RefSeq" id="XP_010907772.1"/>
    </source>
</evidence>
<dbReference type="GO" id="GO:0016746">
    <property type="term" value="F:acyltransferase activity"/>
    <property type="evidence" value="ECO:0007669"/>
    <property type="project" value="UniProtKB-KW"/>
</dbReference>
<proteinExistence type="inferred from homology"/>